<dbReference type="AlphaFoldDB" id="A0A8C8AGF0"/>
<evidence type="ECO:0000256" key="2">
    <source>
        <dbReference type="ARBA" id="ARBA00022840"/>
    </source>
</evidence>
<dbReference type="Proteomes" id="UP000694552">
    <property type="component" value="Unplaced"/>
</dbReference>
<name>A0A8C8AGF0_9STRI</name>
<protein>
    <recommendedName>
        <fullName evidence="4">DEAD-box RNA helicase Q domain-containing protein</fullName>
    </recommendedName>
</protein>
<evidence type="ECO:0000256" key="3">
    <source>
        <dbReference type="PROSITE-ProRule" id="PRU00552"/>
    </source>
</evidence>
<dbReference type="PROSITE" id="PS51195">
    <property type="entry name" value="Q_MOTIF"/>
    <property type="match status" value="1"/>
</dbReference>
<evidence type="ECO:0000313" key="6">
    <source>
        <dbReference type="Proteomes" id="UP000694552"/>
    </source>
</evidence>
<dbReference type="Ensembl" id="ENSOSUT00000004059.1">
    <property type="protein sequence ID" value="ENSOSUP00000003939.1"/>
    <property type="gene ID" value="ENSOSUG00000002863.1"/>
</dbReference>
<keyword evidence="6" id="KW-1185">Reference proteome</keyword>
<sequence length="44" mass="4671">MEAVTEGSWASLPLALSAGVLQALRELGFARMTPVQVRGHLLPP</sequence>
<reference evidence="5" key="1">
    <citation type="submission" date="2025-08" db="UniProtKB">
        <authorList>
            <consortium name="Ensembl"/>
        </authorList>
    </citation>
    <scope>IDENTIFICATION</scope>
</reference>
<dbReference type="GO" id="GO:0003724">
    <property type="term" value="F:RNA helicase activity"/>
    <property type="evidence" value="ECO:0007669"/>
    <property type="project" value="InterPro"/>
</dbReference>
<reference evidence="5" key="2">
    <citation type="submission" date="2025-09" db="UniProtKB">
        <authorList>
            <consortium name="Ensembl"/>
        </authorList>
    </citation>
    <scope>IDENTIFICATION</scope>
</reference>
<evidence type="ECO:0000259" key="4">
    <source>
        <dbReference type="PROSITE" id="PS51195"/>
    </source>
</evidence>
<dbReference type="InterPro" id="IPR014014">
    <property type="entry name" value="RNA_helicase_DEAD_Q_motif"/>
</dbReference>
<proteinExistence type="predicted"/>
<organism evidence="5 6">
    <name type="scientific">Otus sunia</name>
    <name type="common">Oriental scops-owl</name>
    <dbReference type="NCBI Taxonomy" id="257818"/>
    <lineage>
        <taxon>Eukaryota</taxon>
        <taxon>Metazoa</taxon>
        <taxon>Chordata</taxon>
        <taxon>Craniata</taxon>
        <taxon>Vertebrata</taxon>
        <taxon>Euteleostomi</taxon>
        <taxon>Archelosauria</taxon>
        <taxon>Archosauria</taxon>
        <taxon>Dinosauria</taxon>
        <taxon>Saurischia</taxon>
        <taxon>Theropoda</taxon>
        <taxon>Coelurosauria</taxon>
        <taxon>Aves</taxon>
        <taxon>Neognathae</taxon>
        <taxon>Neoaves</taxon>
        <taxon>Telluraves</taxon>
        <taxon>Strigiformes</taxon>
        <taxon>Strigidae</taxon>
        <taxon>Otus</taxon>
    </lineage>
</organism>
<evidence type="ECO:0000313" key="5">
    <source>
        <dbReference type="Ensembl" id="ENSOSUP00000003939.1"/>
    </source>
</evidence>
<evidence type="ECO:0000256" key="1">
    <source>
        <dbReference type="ARBA" id="ARBA00022741"/>
    </source>
</evidence>
<keyword evidence="1" id="KW-0547">Nucleotide-binding</keyword>
<feature type="domain" description="DEAD-box RNA helicase Q" evidence="4">
    <location>
        <begin position="9"/>
        <end position="37"/>
    </location>
</feature>
<accession>A0A8C8AGF0</accession>
<feature type="short sequence motif" description="Q motif" evidence="3">
    <location>
        <begin position="9"/>
        <end position="37"/>
    </location>
</feature>
<keyword evidence="2" id="KW-0067">ATP-binding</keyword>
<dbReference type="GO" id="GO:0005524">
    <property type="term" value="F:ATP binding"/>
    <property type="evidence" value="ECO:0007669"/>
    <property type="project" value="UniProtKB-KW"/>
</dbReference>